<evidence type="ECO:0000256" key="9">
    <source>
        <dbReference type="ARBA" id="ARBA00023049"/>
    </source>
</evidence>
<evidence type="ECO:0000256" key="4">
    <source>
        <dbReference type="ARBA" id="ARBA00008236"/>
    </source>
</evidence>
<keyword evidence="7" id="KW-0479">Metal-binding</keyword>
<dbReference type="OrthoDB" id="9803993at2"/>
<dbReference type="PANTHER" id="PTHR34448">
    <property type="entry name" value="AMINOPEPTIDASE"/>
    <property type="match status" value="1"/>
</dbReference>
<evidence type="ECO:0000313" key="11">
    <source>
        <dbReference type="EMBL" id="PNY80375.1"/>
    </source>
</evidence>
<protein>
    <submittedName>
        <fullName evidence="11">Aminopeptidase</fullName>
    </submittedName>
</protein>
<reference evidence="11 12" key="1">
    <citation type="submission" date="2018-01" db="EMBL/GenBank/DDBJ databases">
        <title>Deinococcus koreensis sp. nov., a radiation-resistant bacterium isolated from river water.</title>
        <authorList>
            <person name="Choi A."/>
        </authorList>
    </citation>
    <scope>NUCLEOTIDE SEQUENCE [LARGE SCALE GENOMIC DNA]</scope>
    <source>
        <strain evidence="11 12">SJW1-2</strain>
    </source>
</reference>
<comment type="caution">
    <text evidence="11">The sequence shown here is derived from an EMBL/GenBank/DDBJ whole genome shotgun (WGS) entry which is preliminary data.</text>
</comment>
<comment type="similarity">
    <text evidence="4">Belongs to the peptidase M29 family.</text>
</comment>
<keyword evidence="8" id="KW-0378">Hydrolase</keyword>
<evidence type="ECO:0000256" key="3">
    <source>
        <dbReference type="ARBA" id="ARBA00001947"/>
    </source>
</evidence>
<dbReference type="Gene3D" id="3.40.1830.10">
    <property type="entry name" value="Thermophilic metalloprotease (M29)"/>
    <property type="match status" value="1"/>
</dbReference>
<dbReference type="GO" id="GO:0006508">
    <property type="term" value="P:proteolysis"/>
    <property type="evidence" value="ECO:0007669"/>
    <property type="project" value="UniProtKB-KW"/>
</dbReference>
<dbReference type="PRINTS" id="PR00919">
    <property type="entry name" value="THERMOPTASE"/>
</dbReference>
<evidence type="ECO:0000313" key="12">
    <source>
        <dbReference type="Proteomes" id="UP000236379"/>
    </source>
</evidence>
<evidence type="ECO:0000256" key="10">
    <source>
        <dbReference type="SAM" id="MobiDB-lite"/>
    </source>
</evidence>
<dbReference type="PANTHER" id="PTHR34448:SF1">
    <property type="entry name" value="BLL6088 PROTEIN"/>
    <property type="match status" value="1"/>
</dbReference>
<dbReference type="AlphaFoldDB" id="A0A2K3UV10"/>
<dbReference type="SUPFAM" id="SSF144052">
    <property type="entry name" value="Thermophilic metalloprotease-like"/>
    <property type="match status" value="1"/>
</dbReference>
<name>A0A2K3UV10_9DEIO</name>
<sequence>MSDLFPQPDSGTSDRSTSDRSTSDPSTPDLGTYDPRPHADLLTDYCLSAQPGERILVGGTLEAAALLREVTRALLRRGARPVPRLDYPEFQDDLAELASDTVLDAFHPVEAQDMEAIDGSLRLLTTDRQAPGNAARRARLSASRAPLATLRARRKWALTLYPTARAAELAGLSLPEFGTFVMGAMFLDRPDPVAAWGEVRASQARLIARLSRGDLIRIEAPGTDLTLRVGGRTWANSDGKRNMPSGEVFTGPVETSAEGVVTFTVPALYGGQMVRGARLEFRAGQVVEARADEGEATLLAALETDPGARLLGELGIGTNTGIQRPTGNILFDEKIGGTVHLALGRSYPETGGVNASAIHWDLITDMRTGGRLSVDGEVIQENGVFL</sequence>
<dbReference type="EMBL" id="PPPD01000001">
    <property type="protein sequence ID" value="PNY80375.1"/>
    <property type="molecule type" value="Genomic_DNA"/>
</dbReference>
<comment type="cofactor">
    <cofactor evidence="2">
        <name>Mg(2+)</name>
        <dbReference type="ChEBI" id="CHEBI:18420"/>
    </cofactor>
</comment>
<keyword evidence="5 11" id="KW-0031">Aminopeptidase</keyword>
<dbReference type="GO" id="GO:0046872">
    <property type="term" value="F:metal ion binding"/>
    <property type="evidence" value="ECO:0007669"/>
    <property type="project" value="UniProtKB-KW"/>
</dbReference>
<dbReference type="Proteomes" id="UP000236379">
    <property type="component" value="Unassembled WGS sequence"/>
</dbReference>
<dbReference type="InterPro" id="IPR052170">
    <property type="entry name" value="M29_Exopeptidase"/>
</dbReference>
<keyword evidence="6" id="KW-0645">Protease</keyword>
<evidence type="ECO:0000256" key="8">
    <source>
        <dbReference type="ARBA" id="ARBA00022801"/>
    </source>
</evidence>
<gene>
    <name evidence="11" type="ORF">CVO96_02450</name>
</gene>
<accession>A0A2K3UV10</accession>
<evidence type="ECO:0000256" key="2">
    <source>
        <dbReference type="ARBA" id="ARBA00001946"/>
    </source>
</evidence>
<evidence type="ECO:0000256" key="7">
    <source>
        <dbReference type="ARBA" id="ARBA00022723"/>
    </source>
</evidence>
<comment type="cofactor">
    <cofactor evidence="1">
        <name>Co(2+)</name>
        <dbReference type="ChEBI" id="CHEBI:48828"/>
    </cofactor>
</comment>
<dbReference type="Pfam" id="PF02073">
    <property type="entry name" value="Peptidase_M29"/>
    <property type="match status" value="1"/>
</dbReference>
<dbReference type="InterPro" id="IPR000787">
    <property type="entry name" value="Peptidase_M29"/>
</dbReference>
<dbReference type="InterPro" id="IPR035097">
    <property type="entry name" value="M29_N-terminal"/>
</dbReference>
<evidence type="ECO:0000256" key="5">
    <source>
        <dbReference type="ARBA" id="ARBA00022438"/>
    </source>
</evidence>
<dbReference type="RefSeq" id="WP_103309936.1">
    <property type="nucleotide sequence ID" value="NZ_PPPD01000001.1"/>
</dbReference>
<evidence type="ECO:0000256" key="6">
    <source>
        <dbReference type="ARBA" id="ARBA00022670"/>
    </source>
</evidence>
<proteinExistence type="inferred from homology"/>
<organism evidence="11 12">
    <name type="scientific">Deinococcus koreensis</name>
    <dbReference type="NCBI Taxonomy" id="2054903"/>
    <lineage>
        <taxon>Bacteria</taxon>
        <taxon>Thermotogati</taxon>
        <taxon>Deinococcota</taxon>
        <taxon>Deinococci</taxon>
        <taxon>Deinococcales</taxon>
        <taxon>Deinococcaceae</taxon>
        <taxon>Deinococcus</taxon>
    </lineage>
</organism>
<comment type="cofactor">
    <cofactor evidence="3">
        <name>Zn(2+)</name>
        <dbReference type="ChEBI" id="CHEBI:29105"/>
    </cofactor>
</comment>
<keyword evidence="12" id="KW-1185">Reference proteome</keyword>
<evidence type="ECO:0000256" key="1">
    <source>
        <dbReference type="ARBA" id="ARBA00001941"/>
    </source>
</evidence>
<feature type="region of interest" description="Disordered" evidence="10">
    <location>
        <begin position="1"/>
        <end position="37"/>
    </location>
</feature>
<dbReference type="GO" id="GO:0004177">
    <property type="term" value="F:aminopeptidase activity"/>
    <property type="evidence" value="ECO:0007669"/>
    <property type="project" value="UniProtKB-KW"/>
</dbReference>
<keyword evidence="9" id="KW-0482">Metalloprotease</keyword>
<dbReference type="GO" id="GO:0008237">
    <property type="term" value="F:metallopeptidase activity"/>
    <property type="evidence" value="ECO:0007669"/>
    <property type="project" value="UniProtKB-KW"/>
</dbReference>